<dbReference type="PANTHER" id="PTHR46174:SF1">
    <property type="entry name" value="CXXC-TYPE ZINC FINGER PROTEIN 1"/>
    <property type="match status" value="1"/>
</dbReference>
<evidence type="ECO:0000256" key="9">
    <source>
        <dbReference type="ARBA" id="ARBA00023828"/>
    </source>
</evidence>
<evidence type="ECO:0000256" key="8">
    <source>
        <dbReference type="ARBA" id="ARBA00023242"/>
    </source>
</evidence>
<dbReference type="InterPro" id="IPR019787">
    <property type="entry name" value="Znf_PHD-finger"/>
</dbReference>
<feature type="region of interest" description="Disordered" evidence="12">
    <location>
        <begin position="149"/>
        <end position="176"/>
    </location>
</feature>
<dbReference type="Pfam" id="PF12269">
    <property type="entry name" value="CpG_bind_C"/>
    <property type="match status" value="1"/>
</dbReference>
<keyword evidence="2" id="KW-0479">Metal-binding</keyword>
<feature type="domain" description="PHD-type" evidence="13">
    <location>
        <begin position="27"/>
        <end position="78"/>
    </location>
</feature>
<dbReference type="OrthoDB" id="436852at2759"/>
<evidence type="ECO:0000259" key="13">
    <source>
        <dbReference type="PROSITE" id="PS50016"/>
    </source>
</evidence>
<keyword evidence="3 10" id="KW-0863">Zinc-finger</keyword>
<evidence type="ECO:0000256" key="6">
    <source>
        <dbReference type="ARBA" id="ARBA00023125"/>
    </source>
</evidence>
<dbReference type="GO" id="GO:0045893">
    <property type="term" value="P:positive regulation of DNA-templated transcription"/>
    <property type="evidence" value="ECO:0007669"/>
    <property type="project" value="TreeGrafter"/>
</dbReference>
<dbReference type="InterPro" id="IPR019786">
    <property type="entry name" value="Zinc_finger_PHD-type_CS"/>
</dbReference>
<feature type="coiled-coil region" evidence="11">
    <location>
        <begin position="234"/>
        <end position="261"/>
    </location>
</feature>
<dbReference type="SUPFAM" id="SSF57903">
    <property type="entry name" value="FYVE/PHD zinc finger"/>
    <property type="match status" value="1"/>
</dbReference>
<sequence length="446" mass="49830">MPKDAAASTSANPIPPDGHHDEDDEDGVYCVCRRPYDENDSMILCDRCEQWYHYSCMDITEEQSLLIDRFICPVCVPLTSDRTTWSPKCRRDGCPQPAAAPLSRYCSERCGVLTISERMAKCKILKSSNALARLEADQNVKLARKPQGSVVWGPDGGQEQPQPNAAAARGPTEMDEETSQRAQRWHRTFEAVQTSKLLASLGPSDRWSTVASLPIKTAATTGGGTLALPSQAQLKTVQIQLAALEATKARLKTHLDLLDARQRLFQLVSESLSSLSPAPDGGGPKCGFDRILAWDDERLSHWLDAEHRRDAIFDAVAPTLPSSSTSNGITNGVHGVPDGKDDDDDDKGERRCSVPKRKCKRHWDWQNTKEVEIDVERSLLLQRLGRLEDSRADVESALVEAQQRIKVEAEAEREREDRRRRWLQARDEAVAREMAEEGKRRRAVGR</sequence>
<keyword evidence="7" id="KW-0804">Transcription</keyword>
<dbReference type="PROSITE" id="PS50016">
    <property type="entry name" value="ZF_PHD_2"/>
    <property type="match status" value="1"/>
</dbReference>
<evidence type="ECO:0000256" key="5">
    <source>
        <dbReference type="ARBA" id="ARBA00023015"/>
    </source>
</evidence>
<dbReference type="SMART" id="SM00249">
    <property type="entry name" value="PHD"/>
    <property type="match status" value="1"/>
</dbReference>
<dbReference type="HOGENOM" id="CLU_650761_0_0_1"/>
<dbReference type="InterPro" id="IPR013083">
    <property type="entry name" value="Znf_RING/FYVE/PHD"/>
</dbReference>
<keyword evidence="4" id="KW-0862">Zinc</keyword>
<feature type="coiled-coil region" evidence="11">
    <location>
        <begin position="384"/>
        <end position="419"/>
    </location>
</feature>
<evidence type="ECO:0000256" key="12">
    <source>
        <dbReference type="SAM" id="MobiDB-lite"/>
    </source>
</evidence>
<evidence type="ECO:0000256" key="4">
    <source>
        <dbReference type="ARBA" id="ARBA00022833"/>
    </source>
</evidence>
<keyword evidence="5" id="KW-0805">Transcription regulation</keyword>
<dbReference type="InterPro" id="IPR037869">
    <property type="entry name" value="Spp1/CFP1"/>
</dbReference>
<dbReference type="PANTHER" id="PTHR46174">
    <property type="entry name" value="CXXC-TYPE ZINC FINGER PROTEIN 1"/>
    <property type="match status" value="1"/>
</dbReference>
<protein>
    <recommendedName>
        <fullName evidence="9">CXXC-type zinc finger protein 1</fullName>
    </recommendedName>
</protein>
<dbReference type="GeneID" id="19320954"/>
<dbReference type="GO" id="GO:0003677">
    <property type="term" value="F:DNA binding"/>
    <property type="evidence" value="ECO:0007669"/>
    <property type="project" value="UniProtKB-KW"/>
</dbReference>
<dbReference type="eggNOG" id="KOG1632">
    <property type="taxonomic scope" value="Eukaryota"/>
</dbReference>
<dbReference type="InterPro" id="IPR001965">
    <property type="entry name" value="Znf_PHD"/>
</dbReference>
<gene>
    <name evidence="14" type="ORF">PFL1_06887</name>
</gene>
<accession>A0A061H487</accession>
<keyword evidence="11" id="KW-0175">Coiled coil</keyword>
<evidence type="ECO:0000256" key="7">
    <source>
        <dbReference type="ARBA" id="ARBA00023163"/>
    </source>
</evidence>
<dbReference type="Proteomes" id="UP000053664">
    <property type="component" value="Unassembled WGS sequence"/>
</dbReference>
<dbReference type="AlphaFoldDB" id="A0A061H487"/>
<dbReference type="GO" id="GO:0048188">
    <property type="term" value="C:Set1C/COMPASS complex"/>
    <property type="evidence" value="ECO:0007669"/>
    <property type="project" value="InterPro"/>
</dbReference>
<dbReference type="PROSITE" id="PS01359">
    <property type="entry name" value="ZF_PHD_1"/>
    <property type="match status" value="1"/>
</dbReference>
<feature type="compositionally biased region" description="Polar residues" evidence="12">
    <location>
        <begin position="320"/>
        <end position="330"/>
    </location>
</feature>
<dbReference type="EMBL" id="KE361639">
    <property type="protein sequence ID" value="EPQ27393.1"/>
    <property type="molecule type" value="Genomic_DNA"/>
</dbReference>
<evidence type="ECO:0000256" key="2">
    <source>
        <dbReference type="ARBA" id="ARBA00022723"/>
    </source>
</evidence>
<feature type="region of interest" description="Disordered" evidence="12">
    <location>
        <begin position="1"/>
        <end position="23"/>
    </location>
</feature>
<feature type="region of interest" description="Disordered" evidence="12">
    <location>
        <begin position="319"/>
        <end position="353"/>
    </location>
</feature>
<dbReference type="InterPro" id="IPR011011">
    <property type="entry name" value="Znf_FYVE_PHD"/>
</dbReference>
<keyword evidence="6" id="KW-0238">DNA-binding</keyword>
<evidence type="ECO:0000256" key="1">
    <source>
        <dbReference type="ARBA" id="ARBA00004123"/>
    </source>
</evidence>
<keyword evidence="8" id="KW-0539">Nucleus</keyword>
<dbReference type="RefSeq" id="XP_007880812.1">
    <property type="nucleotide sequence ID" value="XM_007882621.1"/>
</dbReference>
<proteinExistence type="predicted"/>
<comment type="subcellular location">
    <subcellularLocation>
        <location evidence="1">Nucleus</location>
    </subcellularLocation>
</comment>
<dbReference type="GO" id="GO:0008270">
    <property type="term" value="F:zinc ion binding"/>
    <property type="evidence" value="ECO:0007669"/>
    <property type="project" value="UniProtKB-KW"/>
</dbReference>
<dbReference type="KEGG" id="pfp:PFL1_06887"/>
<reference evidence="14 15" key="1">
    <citation type="journal article" date="2013" name="Plant Cell">
        <title>The transition from a phytopathogenic smut ancestor to an anamorphic biocontrol agent deciphered by comparative whole-genome analysis.</title>
        <authorList>
            <person name="Lefebvre F."/>
            <person name="Joly D.L."/>
            <person name="Labbe C."/>
            <person name="Teichmann B."/>
            <person name="Linning R."/>
            <person name="Belzile F."/>
            <person name="Bakkeren G."/>
            <person name="Belanger R.R."/>
        </authorList>
    </citation>
    <scope>NUCLEOTIDE SEQUENCE [LARGE SCALE GENOMIC DNA]</scope>
    <source>
        <strain evidence="14 15">PF-1</strain>
    </source>
</reference>
<dbReference type="Gene3D" id="3.30.40.10">
    <property type="entry name" value="Zinc/RING finger domain, C3HC4 (zinc finger)"/>
    <property type="match status" value="1"/>
</dbReference>
<evidence type="ECO:0000313" key="15">
    <source>
        <dbReference type="Proteomes" id="UP000053664"/>
    </source>
</evidence>
<name>A0A061H487_9BASI</name>
<evidence type="ECO:0000256" key="3">
    <source>
        <dbReference type="ARBA" id="ARBA00022771"/>
    </source>
</evidence>
<evidence type="ECO:0000256" key="10">
    <source>
        <dbReference type="PROSITE-ProRule" id="PRU00146"/>
    </source>
</evidence>
<dbReference type="Pfam" id="PF00628">
    <property type="entry name" value="PHD"/>
    <property type="match status" value="1"/>
</dbReference>
<evidence type="ECO:0000313" key="14">
    <source>
        <dbReference type="EMBL" id="EPQ27393.1"/>
    </source>
</evidence>
<organism evidence="14 15">
    <name type="scientific">Pseudozyma flocculosa PF-1</name>
    <dbReference type="NCBI Taxonomy" id="1277687"/>
    <lineage>
        <taxon>Eukaryota</taxon>
        <taxon>Fungi</taxon>
        <taxon>Dikarya</taxon>
        <taxon>Basidiomycota</taxon>
        <taxon>Ustilaginomycotina</taxon>
        <taxon>Ustilaginomycetes</taxon>
        <taxon>Ustilaginales</taxon>
        <taxon>Ustilaginaceae</taxon>
        <taxon>Pseudozyma</taxon>
    </lineage>
</organism>
<dbReference type="InterPro" id="IPR022056">
    <property type="entry name" value="CpG-bd_C"/>
</dbReference>
<evidence type="ECO:0000256" key="11">
    <source>
        <dbReference type="SAM" id="Coils"/>
    </source>
</evidence>